<protein>
    <recommendedName>
        <fullName evidence="7">S1 motif domain-containing protein</fullName>
    </recommendedName>
</protein>
<dbReference type="AlphaFoldDB" id="A0A9D1KJF5"/>
<evidence type="ECO:0000313" key="5">
    <source>
        <dbReference type="EMBL" id="HIT49803.1"/>
    </source>
</evidence>
<dbReference type="InterPro" id="IPR048588">
    <property type="entry name" value="CvfB_S1_2nd"/>
</dbReference>
<evidence type="ECO:0008006" key="7">
    <source>
        <dbReference type="Google" id="ProtNLM"/>
    </source>
</evidence>
<dbReference type="Gene3D" id="1.10.10.10">
    <property type="entry name" value="Winged helix-like DNA-binding domain superfamily/Winged helix DNA-binding domain"/>
    <property type="match status" value="1"/>
</dbReference>
<dbReference type="PIRSF" id="PIRSF012524">
    <property type="entry name" value="YitL_S1"/>
    <property type="match status" value="1"/>
</dbReference>
<evidence type="ECO:0000256" key="1">
    <source>
        <dbReference type="PIRNR" id="PIRNR012524"/>
    </source>
</evidence>
<dbReference type="Pfam" id="PF21191">
    <property type="entry name" value="CvfB_1st"/>
    <property type="match status" value="1"/>
</dbReference>
<dbReference type="InterPro" id="IPR039566">
    <property type="entry name" value="CvfB_S1_st"/>
</dbReference>
<dbReference type="InterPro" id="IPR040764">
    <property type="entry name" value="CvfB_WH"/>
</dbReference>
<proteinExistence type="inferred from homology"/>
<dbReference type="Gene3D" id="2.40.50.140">
    <property type="entry name" value="Nucleic acid-binding proteins"/>
    <property type="match status" value="1"/>
</dbReference>
<dbReference type="PANTHER" id="PTHR37296:SF1">
    <property type="entry name" value="CONSERVED VIRULENCE FACTOR B"/>
    <property type="match status" value="1"/>
</dbReference>
<dbReference type="InterPro" id="IPR012340">
    <property type="entry name" value="NA-bd_OB-fold"/>
</dbReference>
<dbReference type="Pfam" id="PF17783">
    <property type="entry name" value="WHD_CvfB"/>
    <property type="match status" value="1"/>
</dbReference>
<gene>
    <name evidence="5" type="ORF">IAD46_02130</name>
</gene>
<feature type="domain" description="Conserved virulence factor B-like winged helix" evidence="3">
    <location>
        <begin position="223"/>
        <end position="278"/>
    </location>
</feature>
<dbReference type="EMBL" id="DVLF01000069">
    <property type="protein sequence ID" value="HIT49803.1"/>
    <property type="molecule type" value="Genomic_DNA"/>
</dbReference>
<comment type="caution">
    <text evidence="5">The sequence shown here is derived from an EMBL/GenBank/DDBJ whole genome shotgun (WGS) entry which is preliminary data.</text>
</comment>
<evidence type="ECO:0000259" key="3">
    <source>
        <dbReference type="Pfam" id="PF17783"/>
    </source>
</evidence>
<feature type="domain" description="Conserved virulence factor B first S1" evidence="2">
    <location>
        <begin position="4"/>
        <end position="62"/>
    </location>
</feature>
<dbReference type="Proteomes" id="UP000886758">
    <property type="component" value="Unassembled WGS sequence"/>
</dbReference>
<sequence>MIEIGKINRLKVVRQSDLGYMLSDGEKEILMHYKQAAKVLEKDEMVDVYIYTDKENRPTATMHPTVLQMGKPAFATVVQVLPGIGVFVDNQTPKDLLVSKDYLPYDEQRWPQVGDRLFLELKMKKNALMAKPVNRFDVKSLAPDLIYTAGQRCRAFVLRLAEKGAGLITDDRIYVFVPLHQYRKPLRLGEEVMVTITKMLDHEAYGTLNEHKEILMDDDKKLLLEYLKSHAFLKLTAKSTKEEVESYFPLLSRKAFKRAYGNLYKEGLIWFDEEKTYLKQ</sequence>
<reference evidence="5" key="1">
    <citation type="submission" date="2020-10" db="EMBL/GenBank/DDBJ databases">
        <authorList>
            <person name="Gilroy R."/>
        </authorList>
    </citation>
    <scope>NUCLEOTIDE SEQUENCE</scope>
    <source>
        <strain evidence="5">ChiW17-6978</strain>
    </source>
</reference>
<dbReference type="InterPro" id="IPR036388">
    <property type="entry name" value="WH-like_DNA-bd_sf"/>
</dbReference>
<evidence type="ECO:0000259" key="2">
    <source>
        <dbReference type="Pfam" id="PF13509"/>
    </source>
</evidence>
<feature type="domain" description="Conserved virulence factor B second S1" evidence="4">
    <location>
        <begin position="73"/>
        <end position="126"/>
    </location>
</feature>
<dbReference type="InterPro" id="IPR014464">
    <property type="entry name" value="CvfB_fam"/>
</dbReference>
<evidence type="ECO:0000259" key="4">
    <source>
        <dbReference type="Pfam" id="PF21191"/>
    </source>
</evidence>
<organism evidence="5 6">
    <name type="scientific">Candidatus Pelethenecus faecipullorum</name>
    <dbReference type="NCBI Taxonomy" id="2840900"/>
    <lineage>
        <taxon>Bacteria</taxon>
        <taxon>Bacillati</taxon>
        <taxon>Mycoplasmatota</taxon>
        <taxon>Mollicutes</taxon>
        <taxon>Candidatus Pelethenecus</taxon>
    </lineage>
</organism>
<dbReference type="Pfam" id="PF13509">
    <property type="entry name" value="S1_2"/>
    <property type="match status" value="1"/>
</dbReference>
<reference evidence="5" key="2">
    <citation type="journal article" date="2021" name="PeerJ">
        <title>Extensive microbial diversity within the chicken gut microbiome revealed by metagenomics and culture.</title>
        <authorList>
            <person name="Gilroy R."/>
            <person name="Ravi A."/>
            <person name="Getino M."/>
            <person name="Pursley I."/>
            <person name="Horton D.L."/>
            <person name="Alikhan N.F."/>
            <person name="Baker D."/>
            <person name="Gharbi K."/>
            <person name="Hall N."/>
            <person name="Watson M."/>
            <person name="Adriaenssens E.M."/>
            <person name="Foster-Nyarko E."/>
            <person name="Jarju S."/>
            <person name="Secka A."/>
            <person name="Antonio M."/>
            <person name="Oren A."/>
            <person name="Chaudhuri R.R."/>
            <person name="La Ragione R."/>
            <person name="Hildebrand F."/>
            <person name="Pallen M.J."/>
        </authorList>
    </citation>
    <scope>NUCLEOTIDE SEQUENCE</scope>
    <source>
        <strain evidence="5">ChiW17-6978</strain>
    </source>
</reference>
<evidence type="ECO:0000313" key="6">
    <source>
        <dbReference type="Proteomes" id="UP000886758"/>
    </source>
</evidence>
<comment type="similarity">
    <text evidence="1">Belongs to the CvfB family.</text>
</comment>
<accession>A0A9D1KJF5</accession>
<name>A0A9D1KJF5_9MOLU</name>
<dbReference type="PANTHER" id="PTHR37296">
    <property type="entry name" value="CONSERVED VIRULENCE FACTOR B"/>
    <property type="match status" value="1"/>
</dbReference>